<evidence type="ECO:0000313" key="2">
    <source>
        <dbReference type="Proteomes" id="UP000635278"/>
    </source>
</evidence>
<feature type="non-terminal residue" evidence="1">
    <location>
        <position position="160"/>
    </location>
</feature>
<dbReference type="Proteomes" id="UP000635278">
    <property type="component" value="Unassembled WGS sequence"/>
</dbReference>
<evidence type="ECO:0008006" key="3">
    <source>
        <dbReference type="Google" id="ProtNLM"/>
    </source>
</evidence>
<sequence length="160" mass="17944">MILYEGEELVVHQAEGDTDYLLVTFVGAWETEHACRTFLAETPVRKNRISCLGITAKVDYWYISPETDHVLSLIRNIAAGYSRIILFGMSMGGHAAIAFSRALNADVVFTGAPKWSLDPEECEICEMGWLPSSPHGIAMCQNGRWKKRLRERTADEGYSD</sequence>
<evidence type="ECO:0000313" key="1">
    <source>
        <dbReference type="EMBL" id="NHN85232.1"/>
    </source>
</evidence>
<dbReference type="SUPFAM" id="SSF53474">
    <property type="entry name" value="alpha/beta-Hydrolases"/>
    <property type="match status" value="1"/>
</dbReference>
<organism evidence="1 2">
    <name type="scientific">Acetobacter musti</name>
    <dbReference type="NCBI Taxonomy" id="864732"/>
    <lineage>
        <taxon>Bacteria</taxon>
        <taxon>Pseudomonadati</taxon>
        <taxon>Pseudomonadota</taxon>
        <taxon>Alphaproteobacteria</taxon>
        <taxon>Acetobacterales</taxon>
        <taxon>Acetobacteraceae</taxon>
        <taxon>Acetobacter</taxon>
    </lineage>
</organism>
<comment type="caution">
    <text evidence="1">The sequence shown here is derived from an EMBL/GenBank/DDBJ whole genome shotgun (WGS) entry which is preliminary data.</text>
</comment>
<dbReference type="EMBL" id="WOTB01000013">
    <property type="protein sequence ID" value="NHN85232.1"/>
    <property type="molecule type" value="Genomic_DNA"/>
</dbReference>
<reference evidence="1 2" key="1">
    <citation type="journal article" date="2020" name="Int. J. Syst. Evol. Microbiol.">
        <title>Novel acetic acid bacteria from cider fermentations: Acetobacter conturbans sp. nov. and Acetobacter fallax sp. nov.</title>
        <authorList>
            <person name="Sombolestani A.S."/>
            <person name="Cleenwerck I."/>
            <person name="Cnockaert M."/>
            <person name="Borremans W."/>
            <person name="Wieme A.D."/>
            <person name="De Vuyst L."/>
            <person name="Vandamme P."/>
        </authorList>
    </citation>
    <scope>NUCLEOTIDE SEQUENCE [LARGE SCALE GENOMIC DNA]</scope>
    <source>
        <strain evidence="1 2">LMG 30640</strain>
    </source>
</reference>
<name>A0ABX0JPN7_9PROT</name>
<accession>A0ABX0JPN7</accession>
<proteinExistence type="predicted"/>
<dbReference type="Gene3D" id="3.40.50.1820">
    <property type="entry name" value="alpha/beta hydrolase"/>
    <property type="match status" value="1"/>
</dbReference>
<dbReference type="InterPro" id="IPR029058">
    <property type="entry name" value="AB_hydrolase_fold"/>
</dbReference>
<gene>
    <name evidence="1" type="ORF">GOB93_11345</name>
</gene>
<keyword evidence="2" id="KW-1185">Reference proteome</keyword>
<protein>
    <recommendedName>
        <fullName evidence="3">AB hydrolase-1 domain-containing protein</fullName>
    </recommendedName>
</protein>